<dbReference type="PATRIC" id="fig|1432052.3.peg.4960"/>
<organism evidence="2 8">
    <name type="scientific">Eisenbergiella tayi</name>
    <dbReference type="NCBI Taxonomy" id="1432052"/>
    <lineage>
        <taxon>Bacteria</taxon>
        <taxon>Bacillati</taxon>
        <taxon>Bacillota</taxon>
        <taxon>Clostridia</taxon>
        <taxon>Lachnospirales</taxon>
        <taxon>Lachnospiraceae</taxon>
        <taxon>Eisenbergiella</taxon>
    </lineage>
</organism>
<name>A0A1E3AN29_9FIRM</name>
<dbReference type="AlphaFoldDB" id="A0A1E3AN29"/>
<dbReference type="EMBL" id="MEHA01000042">
    <property type="protein sequence ID" value="ODR39795.1"/>
    <property type="molecule type" value="Genomic_DNA"/>
</dbReference>
<evidence type="ECO:0000313" key="5">
    <source>
        <dbReference type="Proteomes" id="UP000094067"/>
    </source>
</evidence>
<reference evidence="5 8" key="1">
    <citation type="submission" date="2016-07" db="EMBL/GenBank/DDBJ databases">
        <title>Characterization of isolates of Eisenbergiella tayi derived from blood cultures, using whole genome sequencing.</title>
        <authorList>
            <person name="Burdz T."/>
            <person name="Wiebe D."/>
            <person name="Huynh C."/>
            <person name="Bernard K."/>
        </authorList>
    </citation>
    <scope>NUCLEOTIDE SEQUENCE [LARGE SCALE GENOMIC DNA]</scope>
    <source>
        <strain evidence="1 5">NML 110608</strain>
        <strain evidence="2 8">NML 120489</strain>
    </source>
</reference>
<accession>A0A1E3AN29</accession>
<dbReference type="Proteomes" id="UP000094869">
    <property type="component" value="Unassembled WGS sequence"/>
</dbReference>
<evidence type="ECO:0000313" key="4">
    <source>
        <dbReference type="EMBL" id="ODR60797.1"/>
    </source>
</evidence>
<reference evidence="4 7" key="2">
    <citation type="submission" date="2016-08" db="EMBL/GenBank/DDBJ databases">
        <title>Characterization of Isolates of Eisenbergiella tayi Derived from Blood Cultures, Using Whole Genome Sequencing.</title>
        <authorList>
            <person name="Bernier A.-M."/>
            <person name="Burdz T."/>
            <person name="Wiebe D."/>
            <person name="Bernard K."/>
        </authorList>
    </citation>
    <scope>NUCLEOTIDE SEQUENCE [LARGE SCALE GENOMIC DNA]</scope>
    <source>
        <strain evidence="4 7">NML120146</strain>
    </source>
</reference>
<dbReference type="EMBL" id="MEHD01000009">
    <property type="protein sequence ID" value="ODR60797.1"/>
    <property type="molecule type" value="Genomic_DNA"/>
</dbReference>
<gene>
    <name evidence="2" type="ORF">BEH84_04472</name>
    <name evidence="3" type="ORF">BEI59_33065</name>
    <name evidence="1" type="ORF">BEI61_05004</name>
    <name evidence="4" type="ORF">BEI63_03530</name>
</gene>
<proteinExistence type="predicted"/>
<dbReference type="Proteomes" id="UP000094067">
    <property type="component" value="Unassembled WGS sequence"/>
</dbReference>
<evidence type="ECO:0000313" key="3">
    <source>
        <dbReference type="EMBL" id="ODR39795.1"/>
    </source>
</evidence>
<sequence length="88" mass="9869">MHDYDDAVVMCFLKHQGQLFPEEDVASNLEDAEAFLEECMAVVVDSAEEVRDYFEEAGIDMEGADLDEILEADEVFDVGDGRYLIVEG</sequence>
<evidence type="ECO:0000313" key="2">
    <source>
        <dbReference type="EMBL" id="ODM10103.1"/>
    </source>
</evidence>
<reference evidence="3 6" key="3">
    <citation type="submission" date="2016-08" db="EMBL/GenBank/DDBJ databases">
        <authorList>
            <person name="Seilhamer J.J."/>
        </authorList>
    </citation>
    <scope>NUCLEOTIDE SEQUENCE [LARGE SCALE GENOMIC DNA]</scope>
    <source>
        <strain evidence="3 6">NML150140-1</strain>
    </source>
</reference>
<comment type="caution">
    <text evidence="2">The sequence shown here is derived from an EMBL/GenBank/DDBJ whole genome shotgun (WGS) entry which is preliminary data.</text>
</comment>
<evidence type="ECO:0000313" key="1">
    <source>
        <dbReference type="EMBL" id="ODM04200.1"/>
    </source>
</evidence>
<dbReference type="OrthoDB" id="1766650at2"/>
<keyword evidence="7" id="KW-1185">Reference proteome</keyword>
<dbReference type="RefSeq" id="WP_009250103.1">
    <property type="nucleotide sequence ID" value="NZ_CABMHK010000124.1"/>
</dbReference>
<evidence type="ECO:0000313" key="7">
    <source>
        <dbReference type="Proteomes" id="UP000094869"/>
    </source>
</evidence>
<dbReference type="EMBL" id="MCGH01000003">
    <property type="protein sequence ID" value="ODM04200.1"/>
    <property type="molecule type" value="Genomic_DNA"/>
</dbReference>
<dbReference type="Proteomes" id="UP000095003">
    <property type="component" value="Unassembled WGS sequence"/>
</dbReference>
<dbReference type="Proteomes" id="UP000094271">
    <property type="component" value="Unassembled WGS sequence"/>
</dbReference>
<dbReference type="GeneID" id="93303499"/>
<dbReference type="EMBL" id="MCGI01000004">
    <property type="protein sequence ID" value="ODM10103.1"/>
    <property type="molecule type" value="Genomic_DNA"/>
</dbReference>
<protein>
    <submittedName>
        <fullName evidence="3">Glyoxalase</fullName>
    </submittedName>
</protein>
<evidence type="ECO:0000313" key="8">
    <source>
        <dbReference type="Proteomes" id="UP000095003"/>
    </source>
</evidence>
<evidence type="ECO:0000313" key="6">
    <source>
        <dbReference type="Proteomes" id="UP000094271"/>
    </source>
</evidence>